<reference evidence="2" key="1">
    <citation type="journal article" date="2023" name="Front. Plant Sci.">
        <title>Chromosomal-level genome assembly of Melastoma candidum provides insights into trichome evolution.</title>
        <authorList>
            <person name="Zhong Y."/>
            <person name="Wu W."/>
            <person name="Sun C."/>
            <person name="Zou P."/>
            <person name="Liu Y."/>
            <person name="Dai S."/>
            <person name="Zhou R."/>
        </authorList>
    </citation>
    <scope>NUCLEOTIDE SEQUENCE [LARGE SCALE GENOMIC DNA]</scope>
</reference>
<proteinExistence type="predicted"/>
<evidence type="ECO:0000313" key="2">
    <source>
        <dbReference type="Proteomes" id="UP001057402"/>
    </source>
</evidence>
<name>A0ACB9RR36_9MYRT</name>
<organism evidence="1 2">
    <name type="scientific">Melastoma candidum</name>
    <dbReference type="NCBI Taxonomy" id="119954"/>
    <lineage>
        <taxon>Eukaryota</taxon>
        <taxon>Viridiplantae</taxon>
        <taxon>Streptophyta</taxon>
        <taxon>Embryophyta</taxon>
        <taxon>Tracheophyta</taxon>
        <taxon>Spermatophyta</taxon>
        <taxon>Magnoliopsida</taxon>
        <taxon>eudicotyledons</taxon>
        <taxon>Gunneridae</taxon>
        <taxon>Pentapetalae</taxon>
        <taxon>rosids</taxon>
        <taxon>malvids</taxon>
        <taxon>Myrtales</taxon>
        <taxon>Melastomataceae</taxon>
        <taxon>Melastomatoideae</taxon>
        <taxon>Melastomateae</taxon>
        <taxon>Melastoma</taxon>
    </lineage>
</organism>
<keyword evidence="2" id="KW-1185">Reference proteome</keyword>
<comment type="caution">
    <text evidence="1">The sequence shown here is derived from an EMBL/GenBank/DDBJ whole genome shotgun (WGS) entry which is preliminary data.</text>
</comment>
<evidence type="ECO:0000313" key="1">
    <source>
        <dbReference type="EMBL" id="KAI4381155.1"/>
    </source>
</evidence>
<accession>A0ACB9RR36</accession>
<sequence>MHRCALVGGSCSCCPDGSMFHDSCQSPSSNTPSFSFLFSSPGCHPNQPIPSFDDPFDLYHRHGDLFSSPVDCTLSLGTPSTRSSSGYENERRSSTAAGSHVPNFCWDSFQPPKQYSSFTTPNKNGNSASGGINGCGSGNDSLIVRRCTNCDTTSTPLWRNGPRGPKSLCNACGIRFKKEEKRAAATTAGSGAGGHPPPSMAPNAFRSHSSWVHAQAASQSHILTASCFAPAVTRREFQFANDDGGAGQDSELSFLSWRLNVADCPGLVPNFTG</sequence>
<gene>
    <name evidence="1" type="ORF">MLD38_007261</name>
</gene>
<protein>
    <submittedName>
        <fullName evidence="1">Uncharacterized protein</fullName>
    </submittedName>
</protein>
<dbReference type="Proteomes" id="UP001057402">
    <property type="component" value="Chromosome 3"/>
</dbReference>
<dbReference type="EMBL" id="CM042882">
    <property type="protein sequence ID" value="KAI4381155.1"/>
    <property type="molecule type" value="Genomic_DNA"/>
</dbReference>